<reference evidence="1 2" key="1">
    <citation type="submission" date="2016-10" db="EMBL/GenBank/DDBJ databases">
        <title>Genome sequence of Nocardia seriolae strain EM150506, isolated from Anguila japonica.</title>
        <authorList>
            <person name="Han H.-J."/>
        </authorList>
    </citation>
    <scope>NUCLEOTIDE SEQUENCE [LARGE SCALE GENOMIC DNA]</scope>
    <source>
        <strain evidence="1 2">EM150506</strain>
    </source>
</reference>
<evidence type="ECO:0008006" key="3">
    <source>
        <dbReference type="Google" id="ProtNLM"/>
    </source>
</evidence>
<dbReference type="Pfam" id="PF04075">
    <property type="entry name" value="F420H2_quin_red"/>
    <property type="match status" value="1"/>
</dbReference>
<gene>
    <name evidence="1" type="ORF">NS506_04845</name>
</gene>
<name>A0ABC8AY02_9NOCA</name>
<sequence>MRGRRTGRTIWFPVVLTEFEDRRYLVSMLGPHTNWVRNLKAAQGQAVLRHGRREQVRLTEVATEQRAPILWQYLRVAPGARPHFPVGLDAAPADYERIAADYPVFRIEPAPMSNKSAALS</sequence>
<protein>
    <recommendedName>
        <fullName evidence="3">Nitroreductase family deazaflavin-dependent oxidoreductase</fullName>
    </recommendedName>
</protein>
<evidence type="ECO:0000313" key="2">
    <source>
        <dbReference type="Proteomes" id="UP000180166"/>
    </source>
</evidence>
<organism evidence="1 2">
    <name type="scientific">Nocardia seriolae</name>
    <dbReference type="NCBI Taxonomy" id="37332"/>
    <lineage>
        <taxon>Bacteria</taxon>
        <taxon>Bacillati</taxon>
        <taxon>Actinomycetota</taxon>
        <taxon>Actinomycetes</taxon>
        <taxon>Mycobacteriales</taxon>
        <taxon>Nocardiaceae</taxon>
        <taxon>Nocardia</taxon>
    </lineage>
</organism>
<dbReference type="AlphaFoldDB" id="A0ABC8AY02"/>
<dbReference type="EMBL" id="CP017839">
    <property type="protein sequence ID" value="APA98891.1"/>
    <property type="molecule type" value="Genomic_DNA"/>
</dbReference>
<dbReference type="KEGG" id="nsr:NS506_04845"/>
<accession>A0ABC8AY02</accession>
<dbReference type="RefSeq" id="WP_208866146.1">
    <property type="nucleotide sequence ID" value="NZ_CP017839.1"/>
</dbReference>
<dbReference type="InterPro" id="IPR012349">
    <property type="entry name" value="Split_barrel_FMN-bd"/>
</dbReference>
<dbReference type="Gene3D" id="2.30.110.10">
    <property type="entry name" value="Electron Transport, Fmn-binding Protein, Chain A"/>
    <property type="match status" value="1"/>
</dbReference>
<proteinExistence type="predicted"/>
<evidence type="ECO:0000313" key="1">
    <source>
        <dbReference type="EMBL" id="APA98891.1"/>
    </source>
</evidence>
<dbReference type="Proteomes" id="UP000180166">
    <property type="component" value="Chromosome"/>
</dbReference>
<dbReference type="InterPro" id="IPR004378">
    <property type="entry name" value="F420H2_quin_Rdtase"/>
</dbReference>